<evidence type="ECO:0000256" key="2">
    <source>
        <dbReference type="ARBA" id="ARBA00022527"/>
    </source>
</evidence>
<dbReference type="InterPro" id="IPR051681">
    <property type="entry name" value="Ser/Thr_Kinases-Pseudokinases"/>
</dbReference>
<dbReference type="PROSITE" id="PS00108">
    <property type="entry name" value="PROTEIN_KINASE_ST"/>
    <property type="match status" value="1"/>
</dbReference>
<keyword evidence="2" id="KW-0723">Serine/threonine-protein kinase</keyword>
<dbReference type="SUPFAM" id="SSF56112">
    <property type="entry name" value="Protein kinase-like (PK-like)"/>
    <property type="match status" value="1"/>
</dbReference>
<dbReference type="InterPro" id="IPR008271">
    <property type="entry name" value="Ser/Thr_kinase_AS"/>
</dbReference>
<dbReference type="Gene3D" id="1.25.40.10">
    <property type="entry name" value="Tetratricopeptide repeat domain"/>
    <property type="match status" value="1"/>
</dbReference>
<dbReference type="InterPro" id="IPR001245">
    <property type="entry name" value="Ser-Thr/Tyr_kinase_cat_dom"/>
</dbReference>
<organism evidence="7 8">
    <name type="scientific">Tritrichomonas musculus</name>
    <dbReference type="NCBI Taxonomy" id="1915356"/>
    <lineage>
        <taxon>Eukaryota</taxon>
        <taxon>Metamonada</taxon>
        <taxon>Parabasalia</taxon>
        <taxon>Tritrichomonadida</taxon>
        <taxon>Tritrichomonadidae</taxon>
        <taxon>Tritrichomonas</taxon>
    </lineage>
</organism>
<keyword evidence="2" id="KW-0808">Transferase</keyword>
<evidence type="ECO:0000256" key="1">
    <source>
        <dbReference type="ARBA" id="ARBA00008171"/>
    </source>
</evidence>
<keyword evidence="4 5" id="KW-0067">ATP-binding</keyword>
<feature type="binding site" evidence="5">
    <location>
        <position position="39"/>
    </location>
    <ligand>
        <name>ATP</name>
        <dbReference type="ChEBI" id="CHEBI:30616"/>
    </ligand>
</feature>
<evidence type="ECO:0000313" key="7">
    <source>
        <dbReference type="EMBL" id="KAK8867148.1"/>
    </source>
</evidence>
<dbReference type="EMBL" id="JAPFFF010000015">
    <property type="protein sequence ID" value="KAK8867148.1"/>
    <property type="molecule type" value="Genomic_DNA"/>
</dbReference>
<dbReference type="InterPro" id="IPR011009">
    <property type="entry name" value="Kinase-like_dom_sf"/>
</dbReference>
<reference evidence="7 8" key="1">
    <citation type="submission" date="2024-04" db="EMBL/GenBank/DDBJ databases">
        <title>Tritrichomonas musculus Genome.</title>
        <authorList>
            <person name="Alves-Ferreira E."/>
            <person name="Grigg M."/>
            <person name="Lorenzi H."/>
            <person name="Galac M."/>
        </authorList>
    </citation>
    <scope>NUCLEOTIDE SEQUENCE [LARGE SCALE GENOMIC DNA]</scope>
    <source>
        <strain evidence="7 8">EAF2021</strain>
    </source>
</reference>
<dbReference type="SMART" id="SM00174">
    <property type="entry name" value="RHO"/>
    <property type="match status" value="1"/>
</dbReference>
<dbReference type="InterPro" id="IPR011990">
    <property type="entry name" value="TPR-like_helical_dom_sf"/>
</dbReference>
<dbReference type="Proteomes" id="UP001470230">
    <property type="component" value="Unassembled WGS sequence"/>
</dbReference>
<dbReference type="InterPro" id="IPR017441">
    <property type="entry name" value="Protein_kinase_ATP_BS"/>
</dbReference>
<protein>
    <recommendedName>
        <fullName evidence="6">Protein kinase domain-containing protein</fullName>
    </recommendedName>
</protein>
<dbReference type="PANTHER" id="PTHR44329">
    <property type="entry name" value="SERINE/THREONINE-PROTEIN KINASE TNNI3K-RELATED"/>
    <property type="match status" value="1"/>
</dbReference>
<comment type="similarity">
    <text evidence="1">Belongs to the protein kinase superfamily. TKL Ser/Thr protein kinase family. ROCO subfamily.</text>
</comment>
<evidence type="ECO:0000259" key="6">
    <source>
        <dbReference type="PROSITE" id="PS50011"/>
    </source>
</evidence>
<dbReference type="InterPro" id="IPR027417">
    <property type="entry name" value="P-loop_NTPase"/>
</dbReference>
<evidence type="ECO:0000256" key="3">
    <source>
        <dbReference type="ARBA" id="ARBA00022741"/>
    </source>
</evidence>
<sequence>MINIKQRYQKGKIIGRGSFGEVYEVTEKNAEDDTTYAAKIYFQEVHNESSDQFNEIKNELQILYKLNHPSIIKFIGYSMKNFENQPKPTIIMEICQNGSLRDIILSILKNEKPKQWTNTKIMINIYGIASGMLYLHSNNVIHRDLKPENILLNEYLYPKITDFGLSKITSDVSEINNFSIKGTPSYMAPESFDGNFSDASDVYSFAIFLYEIITNTNPNNKLGQVLTATRALKFGFLPDFPQNFPESYKNLILRCGSKDSEKRPKFSEIVDILENDEQFILPDTDLDEYNNYINYIKEYQATFLSKSLNIQFDDYLKTKNTTIQKVSLKTSDFQKTNSLYPYDKYLNLNNECKRLVCEAEKSADVKFIVGKFCIEGENGFPVDLETGLSYLKQSIKEDCLQSILYYSRMQIRGKRIPRNIRKAKERLDKVEESKRNGEFYLLYGRILRKEKDYENAKKYLNKAMKRGNAEAMNIYGKMFLYGEGCESSKERSLQYFEMAQRNDYQKASEFIALIDVDRNNPKKLLKVLFIGDSSIGKTILIESLSFRPFHQTISSAGFNTDIIFYGISRDQSVKLIVTDTAGQEAYANAIPPKLYRDNDAICVCYSMDLEDSIPKWIGRARNANPNCKIILVETKADLLSDEQKERNIYNGNMLKDAYNCYKYILSSSITKEGVKNILKYAAELAVPITEETNNSVNLAENETQVNVPERKKCC</sequence>
<dbReference type="SUPFAM" id="SSF52540">
    <property type="entry name" value="P-loop containing nucleoside triphosphate hydrolases"/>
    <property type="match status" value="1"/>
</dbReference>
<dbReference type="PROSITE" id="PS00107">
    <property type="entry name" value="PROTEIN_KINASE_ATP"/>
    <property type="match status" value="1"/>
</dbReference>
<dbReference type="PROSITE" id="PS50011">
    <property type="entry name" value="PROTEIN_KINASE_DOM"/>
    <property type="match status" value="1"/>
</dbReference>
<dbReference type="SMART" id="SM00220">
    <property type="entry name" value="S_TKc"/>
    <property type="match status" value="1"/>
</dbReference>
<dbReference type="PRINTS" id="PR00109">
    <property type="entry name" value="TYRKINASE"/>
</dbReference>
<dbReference type="InterPro" id="IPR006597">
    <property type="entry name" value="Sel1-like"/>
</dbReference>
<keyword evidence="8" id="KW-1185">Reference proteome</keyword>
<feature type="domain" description="Protein kinase" evidence="6">
    <location>
        <begin position="8"/>
        <end position="280"/>
    </location>
</feature>
<keyword evidence="2" id="KW-0418">Kinase</keyword>
<dbReference type="SUPFAM" id="SSF81901">
    <property type="entry name" value="HCP-like"/>
    <property type="match status" value="1"/>
</dbReference>
<dbReference type="Pfam" id="PF08238">
    <property type="entry name" value="Sel1"/>
    <property type="match status" value="2"/>
</dbReference>
<evidence type="ECO:0000256" key="5">
    <source>
        <dbReference type="PROSITE-ProRule" id="PRU10141"/>
    </source>
</evidence>
<dbReference type="Pfam" id="PF07714">
    <property type="entry name" value="PK_Tyr_Ser-Thr"/>
    <property type="match status" value="1"/>
</dbReference>
<name>A0ABR2IQD4_9EUKA</name>
<dbReference type="CDD" id="cd13999">
    <property type="entry name" value="STKc_MAP3K-like"/>
    <property type="match status" value="1"/>
</dbReference>
<dbReference type="PROSITE" id="PS51419">
    <property type="entry name" value="RAB"/>
    <property type="match status" value="1"/>
</dbReference>
<dbReference type="InterPro" id="IPR001806">
    <property type="entry name" value="Small_GTPase"/>
</dbReference>
<accession>A0ABR2IQD4</accession>
<dbReference type="SMART" id="SM00175">
    <property type="entry name" value="RAB"/>
    <property type="match status" value="1"/>
</dbReference>
<dbReference type="Pfam" id="PF00071">
    <property type="entry name" value="Ras"/>
    <property type="match status" value="1"/>
</dbReference>
<keyword evidence="3 5" id="KW-0547">Nucleotide-binding</keyword>
<comment type="caution">
    <text evidence="7">The sequence shown here is derived from an EMBL/GenBank/DDBJ whole genome shotgun (WGS) entry which is preliminary data.</text>
</comment>
<proteinExistence type="inferred from homology"/>
<evidence type="ECO:0000256" key="4">
    <source>
        <dbReference type="ARBA" id="ARBA00022840"/>
    </source>
</evidence>
<gene>
    <name evidence="7" type="ORF">M9Y10_010123</name>
</gene>
<evidence type="ECO:0000313" key="8">
    <source>
        <dbReference type="Proteomes" id="UP001470230"/>
    </source>
</evidence>
<dbReference type="InterPro" id="IPR000719">
    <property type="entry name" value="Prot_kinase_dom"/>
</dbReference>
<dbReference type="PRINTS" id="PR00449">
    <property type="entry name" value="RASTRNSFRMNG"/>
</dbReference>
<dbReference type="SMART" id="SM00671">
    <property type="entry name" value="SEL1"/>
    <property type="match status" value="4"/>
</dbReference>
<dbReference type="Gene3D" id="3.40.50.300">
    <property type="entry name" value="P-loop containing nucleotide triphosphate hydrolases"/>
    <property type="match status" value="1"/>
</dbReference>
<dbReference type="Gene3D" id="1.10.510.10">
    <property type="entry name" value="Transferase(Phosphotransferase) domain 1"/>
    <property type="match status" value="1"/>
</dbReference>